<dbReference type="InterPro" id="IPR008010">
    <property type="entry name" value="Tatp1"/>
</dbReference>
<protein>
    <submittedName>
        <fullName evidence="1">Uncharacterized protein</fullName>
    </submittedName>
</protein>
<dbReference type="OrthoDB" id="29023at2759"/>
<dbReference type="EMBL" id="UYRU01017157">
    <property type="protein sequence ID" value="VDK52605.1"/>
    <property type="molecule type" value="Genomic_DNA"/>
</dbReference>
<evidence type="ECO:0000313" key="1">
    <source>
        <dbReference type="EMBL" id="VDK52605.1"/>
    </source>
</evidence>
<organism evidence="1 2">
    <name type="scientific">Dibothriocephalus latus</name>
    <name type="common">Fish tapeworm</name>
    <name type="synonym">Diphyllobothrium latum</name>
    <dbReference type="NCBI Taxonomy" id="60516"/>
    <lineage>
        <taxon>Eukaryota</taxon>
        <taxon>Metazoa</taxon>
        <taxon>Spiralia</taxon>
        <taxon>Lophotrochozoa</taxon>
        <taxon>Platyhelminthes</taxon>
        <taxon>Cestoda</taxon>
        <taxon>Eucestoda</taxon>
        <taxon>Diphyllobothriidea</taxon>
        <taxon>Diphyllobothriidae</taxon>
        <taxon>Dibothriocephalus</taxon>
    </lineage>
</organism>
<keyword evidence="2" id="KW-1185">Reference proteome</keyword>
<name>A0A3P6RFU1_DIBLA</name>
<accession>A0A3P6RFU1</accession>
<dbReference type="AlphaFoldDB" id="A0A3P6RFU1"/>
<dbReference type="Proteomes" id="UP000281553">
    <property type="component" value="Unassembled WGS sequence"/>
</dbReference>
<dbReference type="Pfam" id="PF05346">
    <property type="entry name" value="DUF747"/>
    <property type="match status" value="1"/>
</dbReference>
<gene>
    <name evidence="1" type="ORF">DILT_LOCUS1916</name>
</gene>
<proteinExistence type="predicted"/>
<reference evidence="1 2" key="1">
    <citation type="submission" date="2018-11" db="EMBL/GenBank/DDBJ databases">
        <authorList>
            <consortium name="Pathogen Informatics"/>
        </authorList>
    </citation>
    <scope>NUCLEOTIDE SEQUENCE [LARGE SCALE GENOMIC DNA]</scope>
</reference>
<evidence type="ECO:0000313" key="2">
    <source>
        <dbReference type="Proteomes" id="UP000281553"/>
    </source>
</evidence>
<sequence length="63" mass="7081">MPDCLLIFVAEVAVDWVKHAFISKFNVIPSDVSHSLLFYLLRCPYFFNRPSAVSPQSSMGSSD</sequence>